<evidence type="ECO:0000313" key="7">
    <source>
        <dbReference type="EMBL" id="TNJ62399.1"/>
    </source>
</evidence>
<dbReference type="GO" id="GO:0046872">
    <property type="term" value="F:metal ion binding"/>
    <property type="evidence" value="ECO:0007669"/>
    <property type="project" value="UniProtKB-KW"/>
</dbReference>
<dbReference type="GO" id="GO:0051537">
    <property type="term" value="F:2 iron, 2 sulfur cluster binding"/>
    <property type="evidence" value="ECO:0007669"/>
    <property type="project" value="UniProtKB-KW"/>
</dbReference>
<dbReference type="InterPro" id="IPR036922">
    <property type="entry name" value="Rieske_2Fe-2S_sf"/>
</dbReference>
<organism evidence="7 8">
    <name type="scientific">Paenibacillus hemerocallicola</name>
    <dbReference type="NCBI Taxonomy" id="1172614"/>
    <lineage>
        <taxon>Bacteria</taxon>
        <taxon>Bacillati</taxon>
        <taxon>Bacillota</taxon>
        <taxon>Bacilli</taxon>
        <taxon>Bacillales</taxon>
        <taxon>Paenibacillaceae</taxon>
        <taxon>Paenibacillus</taxon>
    </lineage>
</organism>
<dbReference type="GO" id="GO:0016705">
    <property type="term" value="F:oxidoreductase activity, acting on paired donors, with incorporation or reduction of molecular oxygen"/>
    <property type="evidence" value="ECO:0007669"/>
    <property type="project" value="UniProtKB-ARBA"/>
</dbReference>
<dbReference type="GO" id="GO:0004497">
    <property type="term" value="F:monooxygenase activity"/>
    <property type="evidence" value="ECO:0007669"/>
    <property type="project" value="UniProtKB-ARBA"/>
</dbReference>
<feature type="domain" description="Rieske" evidence="6">
    <location>
        <begin position="93"/>
        <end position="172"/>
    </location>
</feature>
<dbReference type="EMBL" id="VDCQ01000060">
    <property type="protein sequence ID" value="TNJ62399.1"/>
    <property type="molecule type" value="Genomic_DNA"/>
</dbReference>
<dbReference type="OrthoDB" id="9767869at2"/>
<keyword evidence="3" id="KW-0408">Iron</keyword>
<dbReference type="RefSeq" id="WP_139606142.1">
    <property type="nucleotide sequence ID" value="NZ_VDCQ01000060.1"/>
</dbReference>
<dbReference type="Proteomes" id="UP000307943">
    <property type="component" value="Unassembled WGS sequence"/>
</dbReference>
<gene>
    <name evidence="7" type="ORF">FE784_30985</name>
</gene>
<evidence type="ECO:0000256" key="2">
    <source>
        <dbReference type="ARBA" id="ARBA00022723"/>
    </source>
</evidence>
<evidence type="ECO:0000256" key="3">
    <source>
        <dbReference type="ARBA" id="ARBA00023004"/>
    </source>
</evidence>
<proteinExistence type="predicted"/>
<dbReference type="PROSITE" id="PS51296">
    <property type="entry name" value="RIESKE"/>
    <property type="match status" value="1"/>
</dbReference>
<dbReference type="CDD" id="cd03467">
    <property type="entry name" value="Rieske"/>
    <property type="match status" value="1"/>
</dbReference>
<sequence length="187" mass="20052">MNGRLPKKIGRRSFLGISGKLGLGITGILAGSTGLFYYGETQRRKRATPKERPGNIIELGKLERLSAIAGIEKVEYEATIQDAWVAKSIKGFVYITNDTNGQLLILSPICTHLGCTVEPTSDKERGAIDPIGYRCPCHGAEFDSIGNATGSGRGLQGLATFKPLIADGSVYINLLSPVEGRASTRRT</sequence>
<dbReference type="Pfam" id="PF00355">
    <property type="entry name" value="Rieske"/>
    <property type="match status" value="1"/>
</dbReference>
<dbReference type="Gene3D" id="2.102.10.10">
    <property type="entry name" value="Rieske [2Fe-2S] iron-sulphur domain"/>
    <property type="match status" value="1"/>
</dbReference>
<evidence type="ECO:0000256" key="4">
    <source>
        <dbReference type="ARBA" id="ARBA00023014"/>
    </source>
</evidence>
<evidence type="ECO:0000256" key="5">
    <source>
        <dbReference type="SAM" id="Phobius"/>
    </source>
</evidence>
<accession>A0A5C4T2N0</accession>
<keyword evidence="5" id="KW-0812">Transmembrane</keyword>
<evidence type="ECO:0000256" key="1">
    <source>
        <dbReference type="ARBA" id="ARBA00022714"/>
    </source>
</evidence>
<keyword evidence="5" id="KW-1133">Transmembrane helix</keyword>
<keyword evidence="5" id="KW-0472">Membrane</keyword>
<evidence type="ECO:0000313" key="8">
    <source>
        <dbReference type="Proteomes" id="UP000307943"/>
    </source>
</evidence>
<dbReference type="AlphaFoldDB" id="A0A5C4T2N0"/>
<name>A0A5C4T2N0_9BACL</name>
<dbReference type="SUPFAM" id="SSF50022">
    <property type="entry name" value="ISP domain"/>
    <property type="match status" value="1"/>
</dbReference>
<reference evidence="7 8" key="1">
    <citation type="submission" date="2019-05" db="EMBL/GenBank/DDBJ databases">
        <title>We sequenced the genome of Paenibacillus hemerocallicola KCTC 33185 for further insight into its adaptation and study the phylogeny of Paenibacillus.</title>
        <authorList>
            <person name="Narsing Rao M.P."/>
        </authorList>
    </citation>
    <scope>NUCLEOTIDE SEQUENCE [LARGE SCALE GENOMIC DNA]</scope>
    <source>
        <strain evidence="7 8">KCTC 33185</strain>
    </source>
</reference>
<evidence type="ECO:0000259" key="6">
    <source>
        <dbReference type="PROSITE" id="PS51296"/>
    </source>
</evidence>
<keyword evidence="4" id="KW-0411">Iron-sulfur</keyword>
<keyword evidence="8" id="KW-1185">Reference proteome</keyword>
<protein>
    <submittedName>
        <fullName evidence="7">Rieske 2Fe-2S domain-containing protein</fullName>
    </submittedName>
</protein>
<keyword evidence="2" id="KW-0479">Metal-binding</keyword>
<keyword evidence="1" id="KW-0001">2Fe-2S</keyword>
<comment type="caution">
    <text evidence="7">The sequence shown here is derived from an EMBL/GenBank/DDBJ whole genome shotgun (WGS) entry which is preliminary data.</text>
</comment>
<feature type="transmembrane region" description="Helical" evidence="5">
    <location>
        <begin position="21"/>
        <end position="39"/>
    </location>
</feature>
<dbReference type="InterPro" id="IPR017941">
    <property type="entry name" value="Rieske_2Fe-2S"/>
</dbReference>